<dbReference type="GO" id="GO:1903189">
    <property type="term" value="P:glyoxal metabolic process"/>
    <property type="evidence" value="ECO:0007669"/>
    <property type="project" value="TreeGrafter"/>
</dbReference>
<protein>
    <submittedName>
        <fullName evidence="2">DJ1C protein</fullName>
    </submittedName>
</protein>
<proteinExistence type="predicted"/>
<dbReference type="NCBIfam" id="TIGR01383">
    <property type="entry name" value="not_thiJ"/>
    <property type="match status" value="1"/>
</dbReference>
<dbReference type="SUPFAM" id="SSF52317">
    <property type="entry name" value="Class I glutamine amidotransferase-like"/>
    <property type="match status" value="1"/>
</dbReference>
<organism evidence="2 3">
    <name type="scientific">Symbiodinium natans</name>
    <dbReference type="NCBI Taxonomy" id="878477"/>
    <lineage>
        <taxon>Eukaryota</taxon>
        <taxon>Sar</taxon>
        <taxon>Alveolata</taxon>
        <taxon>Dinophyceae</taxon>
        <taxon>Suessiales</taxon>
        <taxon>Symbiodiniaceae</taxon>
        <taxon>Symbiodinium</taxon>
    </lineage>
</organism>
<evidence type="ECO:0000313" key="3">
    <source>
        <dbReference type="Proteomes" id="UP000604046"/>
    </source>
</evidence>
<comment type="caution">
    <text evidence="2">The sequence shown here is derived from an EMBL/GenBank/DDBJ whole genome shotgun (WGS) entry which is preliminary data.</text>
</comment>
<dbReference type="GO" id="GO:0005737">
    <property type="term" value="C:cytoplasm"/>
    <property type="evidence" value="ECO:0007669"/>
    <property type="project" value="TreeGrafter"/>
</dbReference>
<dbReference type="InterPro" id="IPR002818">
    <property type="entry name" value="DJ-1/PfpI"/>
</dbReference>
<keyword evidence="3" id="KW-1185">Reference proteome</keyword>
<gene>
    <name evidence="2" type="primary">DJ1C</name>
    <name evidence="2" type="ORF">SNAT2548_LOCUS29678</name>
</gene>
<accession>A0A812TKW5</accession>
<dbReference type="AlphaFoldDB" id="A0A812TKW5"/>
<dbReference type="InterPro" id="IPR006287">
    <property type="entry name" value="DJ-1"/>
</dbReference>
<evidence type="ECO:0000313" key="2">
    <source>
        <dbReference type="EMBL" id="CAE7529972.1"/>
    </source>
</evidence>
<dbReference type="EMBL" id="CAJNDS010002571">
    <property type="protein sequence ID" value="CAE7529972.1"/>
    <property type="molecule type" value="Genomic_DNA"/>
</dbReference>
<name>A0A812TKW5_9DINO</name>
<dbReference type="PANTHER" id="PTHR48094">
    <property type="entry name" value="PROTEIN/NUCLEIC ACID DEGLYCASE DJ-1-RELATED"/>
    <property type="match status" value="1"/>
</dbReference>
<dbReference type="PANTHER" id="PTHR48094:SF12">
    <property type="entry name" value="PARKINSON DISEASE PROTEIN 7 HOMOLOG"/>
    <property type="match status" value="1"/>
</dbReference>
<dbReference type="Proteomes" id="UP000604046">
    <property type="component" value="Unassembled WGS sequence"/>
</dbReference>
<sequence length="279" mass="29868">MLLHAASPIAFRSDQLAMMPRLCKACALQGPMFLQTYRHHRVRHAAVIASAAACLLGMRLSPLTSAFAGSGSWPKHRQWTRRYAEAATAATSYKVLVPIAEDSEEPGLLFASIPTPECRAWDFRAVYASKPALLGQLKLIGIGEIETACITDVLTRAGADVTVASVSGALQVRMSRGLKVVADKSIEECADQQWDVIALPGGMPGAEHLRDSQILVDLLKVQKESGRLTAAVCASPAVVFAHHGLVDNSATCYPAPKFKELVGPGWQDAKVLGKGLEDV</sequence>
<dbReference type="Pfam" id="PF01965">
    <property type="entry name" value="DJ-1_PfpI"/>
    <property type="match status" value="1"/>
</dbReference>
<reference evidence="2" key="1">
    <citation type="submission" date="2021-02" db="EMBL/GenBank/DDBJ databases">
        <authorList>
            <person name="Dougan E. K."/>
            <person name="Rhodes N."/>
            <person name="Thang M."/>
            <person name="Chan C."/>
        </authorList>
    </citation>
    <scope>NUCLEOTIDE SEQUENCE</scope>
</reference>
<dbReference type="CDD" id="cd03135">
    <property type="entry name" value="GATase1_DJ-1"/>
    <property type="match status" value="1"/>
</dbReference>
<dbReference type="Gene3D" id="3.40.50.880">
    <property type="match status" value="1"/>
</dbReference>
<dbReference type="InterPro" id="IPR029062">
    <property type="entry name" value="Class_I_gatase-like"/>
</dbReference>
<dbReference type="OrthoDB" id="543156at2759"/>
<evidence type="ECO:0000259" key="1">
    <source>
        <dbReference type="Pfam" id="PF01965"/>
    </source>
</evidence>
<dbReference type="InterPro" id="IPR050325">
    <property type="entry name" value="Prot/Nucl_acid_deglycase"/>
</dbReference>
<feature type="domain" description="DJ-1/PfpI" evidence="1">
    <location>
        <begin position="142"/>
        <end position="267"/>
    </location>
</feature>